<dbReference type="PANTHER" id="PTHR37211:SF1">
    <property type="entry name" value="EXPRESSED PROTEIN"/>
    <property type="match status" value="1"/>
</dbReference>
<dbReference type="AlphaFoldDB" id="A0A831W6E1"/>
<reference evidence="2" key="1">
    <citation type="journal article" date="2020" name="mSystems">
        <title>Genome- and Community-Level Interaction Insights into Carbon Utilization and Element Cycling Functions of Hydrothermarchaeota in Hydrothermal Sediment.</title>
        <authorList>
            <person name="Zhou Z."/>
            <person name="Liu Y."/>
            <person name="Xu W."/>
            <person name="Pan J."/>
            <person name="Luo Z.H."/>
            <person name="Li M."/>
        </authorList>
    </citation>
    <scope>NUCLEOTIDE SEQUENCE [LARGE SCALE GENOMIC DNA]</scope>
    <source>
        <strain evidence="2">HyVt-443</strain>
    </source>
</reference>
<accession>A0A831W6E1</accession>
<comment type="caution">
    <text evidence="2">The sequence shown here is derived from an EMBL/GenBank/DDBJ whole genome shotgun (WGS) entry which is preliminary data.</text>
</comment>
<name>A0A831W6E1_9GAMM</name>
<dbReference type="Proteomes" id="UP000886251">
    <property type="component" value="Unassembled WGS sequence"/>
</dbReference>
<sequence length="279" mass="33026">MAAGKKKRKRSTRPSLAEQADRHRLYEHSVQYAESEIDFVDDTYRTLRGRRARLLREDFCGTANVCCEWVRRRKGNRAIGVDIDAEVLAWGRRHNLKRLGRSQRERIELLQENVLTVETDRPDIVSAMNFSYWLFKERRQLRRYFERVRETLADDGVLFLDAYGGYDAFREIVEEREIDAEGGFTYVWEQESYEPVSGRLLCHIHFDFPDGSRMERAFSYDWRLWTLPEIRELLAEAGFRRVTVYWQGWDEDGEPDGIFEPVEEGEADAGWICYLTAEK</sequence>
<dbReference type="SUPFAM" id="SSF53335">
    <property type="entry name" value="S-adenosyl-L-methionine-dependent methyltransferases"/>
    <property type="match status" value="1"/>
</dbReference>
<organism evidence="2">
    <name type="scientific">Sedimenticola thiotaurini</name>
    <dbReference type="NCBI Taxonomy" id="1543721"/>
    <lineage>
        <taxon>Bacteria</taxon>
        <taxon>Pseudomonadati</taxon>
        <taxon>Pseudomonadota</taxon>
        <taxon>Gammaproteobacteria</taxon>
        <taxon>Chromatiales</taxon>
        <taxon>Sedimenticolaceae</taxon>
        <taxon>Sedimenticola</taxon>
    </lineage>
</organism>
<proteinExistence type="predicted"/>
<dbReference type="CDD" id="cd02440">
    <property type="entry name" value="AdoMet_MTases"/>
    <property type="match status" value="1"/>
</dbReference>
<feature type="compositionally biased region" description="Basic residues" evidence="1">
    <location>
        <begin position="1"/>
        <end position="12"/>
    </location>
</feature>
<evidence type="ECO:0000256" key="1">
    <source>
        <dbReference type="SAM" id="MobiDB-lite"/>
    </source>
</evidence>
<dbReference type="InterPro" id="IPR029063">
    <property type="entry name" value="SAM-dependent_MTases_sf"/>
</dbReference>
<feature type="region of interest" description="Disordered" evidence="1">
    <location>
        <begin position="1"/>
        <end position="20"/>
    </location>
</feature>
<dbReference type="EMBL" id="DRKP01000149">
    <property type="protein sequence ID" value="HEB97173.1"/>
    <property type="molecule type" value="Genomic_DNA"/>
</dbReference>
<dbReference type="Gene3D" id="2.20.25.110">
    <property type="entry name" value="S-adenosyl-L-methionine-dependent methyltransferases"/>
    <property type="match status" value="1"/>
</dbReference>
<keyword evidence="2" id="KW-0808">Transferase</keyword>
<evidence type="ECO:0000313" key="2">
    <source>
        <dbReference type="EMBL" id="HEB97173.1"/>
    </source>
</evidence>
<dbReference type="PANTHER" id="PTHR37211">
    <property type="entry name" value="EXPRESSED PROTEIN"/>
    <property type="match status" value="1"/>
</dbReference>
<dbReference type="GO" id="GO:0032259">
    <property type="term" value="P:methylation"/>
    <property type="evidence" value="ECO:0007669"/>
    <property type="project" value="UniProtKB-KW"/>
</dbReference>
<keyword evidence="2" id="KW-0489">Methyltransferase</keyword>
<dbReference type="Gene3D" id="3.40.50.150">
    <property type="entry name" value="Vaccinia Virus protein VP39"/>
    <property type="match status" value="1"/>
</dbReference>
<gene>
    <name evidence="2" type="ORF">ENI96_12190</name>
</gene>
<dbReference type="GO" id="GO:0008168">
    <property type="term" value="F:methyltransferase activity"/>
    <property type="evidence" value="ECO:0007669"/>
    <property type="project" value="UniProtKB-KW"/>
</dbReference>
<protein>
    <submittedName>
        <fullName evidence="2">Class I SAM-dependent methyltransferase</fullName>
    </submittedName>
</protein>